<keyword evidence="2 4" id="KW-0238">DNA-binding</keyword>
<evidence type="ECO:0000256" key="3">
    <source>
        <dbReference type="ARBA" id="ARBA00023163"/>
    </source>
</evidence>
<dbReference type="RefSeq" id="WP_259621498.1">
    <property type="nucleotide sequence ID" value="NZ_JANYMP010000002.1"/>
</dbReference>
<evidence type="ECO:0000313" key="7">
    <source>
        <dbReference type="Proteomes" id="UP001141259"/>
    </source>
</evidence>
<dbReference type="Gene3D" id="1.10.357.10">
    <property type="entry name" value="Tetracycline Repressor, domain 2"/>
    <property type="match status" value="1"/>
</dbReference>
<feature type="DNA-binding region" description="H-T-H motif" evidence="4">
    <location>
        <begin position="35"/>
        <end position="54"/>
    </location>
</feature>
<organism evidence="6 7">
    <name type="scientific">Umezawaea endophytica</name>
    <dbReference type="NCBI Taxonomy" id="1654476"/>
    <lineage>
        <taxon>Bacteria</taxon>
        <taxon>Bacillati</taxon>
        <taxon>Actinomycetota</taxon>
        <taxon>Actinomycetes</taxon>
        <taxon>Pseudonocardiales</taxon>
        <taxon>Pseudonocardiaceae</taxon>
        <taxon>Umezawaea</taxon>
    </lineage>
</organism>
<evidence type="ECO:0000313" key="6">
    <source>
        <dbReference type="EMBL" id="MCS7475975.1"/>
    </source>
</evidence>
<dbReference type="PRINTS" id="PR00455">
    <property type="entry name" value="HTHTETR"/>
</dbReference>
<dbReference type="SUPFAM" id="SSF46689">
    <property type="entry name" value="Homeodomain-like"/>
    <property type="match status" value="1"/>
</dbReference>
<protein>
    <submittedName>
        <fullName evidence="6">TetR/AcrR family transcriptional regulator</fullName>
    </submittedName>
</protein>
<accession>A0A9X2VG13</accession>
<keyword evidence="3" id="KW-0804">Transcription</keyword>
<dbReference type="PANTHER" id="PTHR47506">
    <property type="entry name" value="TRANSCRIPTIONAL REGULATORY PROTEIN"/>
    <property type="match status" value="1"/>
</dbReference>
<dbReference type="InterPro" id="IPR001647">
    <property type="entry name" value="HTH_TetR"/>
</dbReference>
<dbReference type="AlphaFoldDB" id="A0A9X2VG13"/>
<evidence type="ECO:0000256" key="2">
    <source>
        <dbReference type="ARBA" id="ARBA00023125"/>
    </source>
</evidence>
<sequence>MGTSGTDFAPPLSPRRRLLAASTSLFYRNGIQATGVSELCEVAGVSKRTLYQLYGGKDELVAAYLEHARDNKVIAAERALFDDSLPPRERLARLFDRPDPVRFRGCPFHNASVELTTAGHPAEQVIRSYKEGFERRIAESAREAGCRDPEGLGRVLMLLFEGAMSLATSTGDLTSFDSARPLAEKLVAEATGA</sequence>
<evidence type="ECO:0000259" key="5">
    <source>
        <dbReference type="PROSITE" id="PS50977"/>
    </source>
</evidence>
<evidence type="ECO:0000256" key="1">
    <source>
        <dbReference type="ARBA" id="ARBA00023015"/>
    </source>
</evidence>
<dbReference type="PANTHER" id="PTHR47506:SF1">
    <property type="entry name" value="HTH-TYPE TRANSCRIPTIONAL REGULATOR YJDC"/>
    <property type="match status" value="1"/>
</dbReference>
<name>A0A9X2VG13_9PSEU</name>
<dbReference type="PROSITE" id="PS50977">
    <property type="entry name" value="HTH_TETR_2"/>
    <property type="match status" value="1"/>
</dbReference>
<comment type="caution">
    <text evidence="6">The sequence shown here is derived from an EMBL/GenBank/DDBJ whole genome shotgun (WGS) entry which is preliminary data.</text>
</comment>
<dbReference type="Pfam" id="PF00440">
    <property type="entry name" value="TetR_N"/>
    <property type="match status" value="1"/>
</dbReference>
<keyword evidence="7" id="KW-1185">Reference proteome</keyword>
<dbReference type="Proteomes" id="UP001141259">
    <property type="component" value="Unassembled WGS sequence"/>
</dbReference>
<dbReference type="InterPro" id="IPR009057">
    <property type="entry name" value="Homeodomain-like_sf"/>
</dbReference>
<feature type="domain" description="HTH tetR-type" evidence="5">
    <location>
        <begin position="12"/>
        <end position="72"/>
    </location>
</feature>
<evidence type="ECO:0000256" key="4">
    <source>
        <dbReference type="PROSITE-ProRule" id="PRU00335"/>
    </source>
</evidence>
<reference evidence="6" key="1">
    <citation type="submission" date="2022-08" db="EMBL/GenBank/DDBJ databases">
        <authorList>
            <person name="Tistechok S."/>
            <person name="Samborskyy M."/>
            <person name="Roman I."/>
        </authorList>
    </citation>
    <scope>NUCLEOTIDE SEQUENCE</scope>
    <source>
        <strain evidence="6">DSM 103496</strain>
    </source>
</reference>
<dbReference type="GO" id="GO:0003677">
    <property type="term" value="F:DNA binding"/>
    <property type="evidence" value="ECO:0007669"/>
    <property type="project" value="UniProtKB-UniRule"/>
</dbReference>
<dbReference type="EMBL" id="JANYMP010000002">
    <property type="protein sequence ID" value="MCS7475975.1"/>
    <property type="molecule type" value="Genomic_DNA"/>
</dbReference>
<gene>
    <name evidence="6" type="ORF">NZH93_03840</name>
</gene>
<dbReference type="SUPFAM" id="SSF48498">
    <property type="entry name" value="Tetracyclin repressor-like, C-terminal domain"/>
    <property type="match status" value="1"/>
</dbReference>
<proteinExistence type="predicted"/>
<dbReference type="InterPro" id="IPR036271">
    <property type="entry name" value="Tet_transcr_reg_TetR-rel_C_sf"/>
</dbReference>
<keyword evidence="1" id="KW-0805">Transcription regulation</keyword>